<dbReference type="AlphaFoldDB" id="A0A922ECB9"/>
<evidence type="ECO:0000256" key="3">
    <source>
        <dbReference type="ARBA" id="ARBA00022833"/>
    </source>
</evidence>
<evidence type="ECO:0000256" key="4">
    <source>
        <dbReference type="SAM" id="Coils"/>
    </source>
</evidence>
<organism evidence="6 7">
    <name type="scientific">Carya illinoinensis</name>
    <name type="common">Pecan</name>
    <dbReference type="NCBI Taxonomy" id="32201"/>
    <lineage>
        <taxon>Eukaryota</taxon>
        <taxon>Viridiplantae</taxon>
        <taxon>Streptophyta</taxon>
        <taxon>Embryophyta</taxon>
        <taxon>Tracheophyta</taxon>
        <taxon>Spermatophyta</taxon>
        <taxon>Magnoliopsida</taxon>
        <taxon>eudicotyledons</taxon>
        <taxon>Gunneridae</taxon>
        <taxon>Pentapetalae</taxon>
        <taxon>rosids</taxon>
        <taxon>fabids</taxon>
        <taxon>Fagales</taxon>
        <taxon>Juglandaceae</taxon>
        <taxon>Carya</taxon>
    </lineage>
</organism>
<evidence type="ECO:0000259" key="5">
    <source>
        <dbReference type="Pfam" id="PF06839"/>
    </source>
</evidence>
<feature type="domain" description="GRF-type" evidence="5">
    <location>
        <begin position="14"/>
        <end position="58"/>
    </location>
</feature>
<feature type="coiled-coil region" evidence="4">
    <location>
        <begin position="75"/>
        <end position="102"/>
    </location>
</feature>
<dbReference type="GO" id="GO:0008270">
    <property type="term" value="F:zinc ion binding"/>
    <property type="evidence" value="ECO:0007669"/>
    <property type="project" value="UniProtKB-KW"/>
</dbReference>
<keyword evidence="3" id="KW-0862">Zinc</keyword>
<dbReference type="Proteomes" id="UP000811246">
    <property type="component" value="Chromosome 8"/>
</dbReference>
<keyword evidence="2" id="KW-0863">Zinc-finger</keyword>
<name>A0A922ECB9_CARIL</name>
<evidence type="ECO:0000313" key="7">
    <source>
        <dbReference type="Proteomes" id="UP000811246"/>
    </source>
</evidence>
<evidence type="ECO:0000256" key="2">
    <source>
        <dbReference type="ARBA" id="ARBA00022771"/>
    </source>
</evidence>
<keyword evidence="4" id="KW-0175">Coiled coil</keyword>
<evidence type="ECO:0000256" key="1">
    <source>
        <dbReference type="ARBA" id="ARBA00022723"/>
    </source>
</evidence>
<dbReference type="Pfam" id="PF06839">
    <property type="entry name" value="Zn_ribbon_GRF"/>
    <property type="match status" value="1"/>
</dbReference>
<proteinExistence type="predicted"/>
<reference evidence="6" key="1">
    <citation type="submission" date="2021-01" db="EMBL/GenBank/DDBJ databases">
        <authorList>
            <person name="Lovell J.T."/>
            <person name="Bentley N."/>
            <person name="Bhattarai G."/>
            <person name="Jenkins J.W."/>
            <person name="Sreedasyam A."/>
            <person name="Alarcon Y."/>
            <person name="Bock C."/>
            <person name="Boston L."/>
            <person name="Carlson J."/>
            <person name="Cervantes K."/>
            <person name="Clermont K."/>
            <person name="Krom N."/>
            <person name="Kubenka K."/>
            <person name="Mamidi S."/>
            <person name="Mattison C."/>
            <person name="Monteros M."/>
            <person name="Pisani C."/>
            <person name="Plott C."/>
            <person name="Rajasekar S."/>
            <person name="Rhein H.S."/>
            <person name="Rohla C."/>
            <person name="Song M."/>
            <person name="Hilaire R.S."/>
            <person name="Shu S."/>
            <person name="Wells L."/>
            <person name="Wang X."/>
            <person name="Webber J."/>
            <person name="Heerema R.J."/>
            <person name="Klein P."/>
            <person name="Conner P."/>
            <person name="Grauke L."/>
            <person name="Grimwood J."/>
            <person name="Schmutz J."/>
            <person name="Randall J.J."/>
        </authorList>
    </citation>
    <scope>NUCLEOTIDE SEQUENCE</scope>
    <source>
        <tissue evidence="6">Leaf</tissue>
    </source>
</reference>
<sequence length="139" mass="16560">MSSSHALSSSNTPPKCLCWEMARLKLLNTPRNRRRLFYSCPNYNREGRPYCEYFLWANIEVENEAKVSCERELHLEEKKEQLQKWEEELQKREEELASDRDELHAVINNDNNPCMRPCVYWGLAILLFCCWIGSRTIED</sequence>
<protein>
    <recommendedName>
        <fullName evidence="5">GRF-type domain-containing protein</fullName>
    </recommendedName>
</protein>
<accession>A0A922ECB9</accession>
<dbReference type="EMBL" id="CM031832">
    <property type="protein sequence ID" value="KAG6700574.1"/>
    <property type="molecule type" value="Genomic_DNA"/>
</dbReference>
<comment type="caution">
    <text evidence="6">The sequence shown here is derived from an EMBL/GenBank/DDBJ whole genome shotgun (WGS) entry which is preliminary data.</text>
</comment>
<evidence type="ECO:0000313" key="6">
    <source>
        <dbReference type="EMBL" id="KAG6700574.1"/>
    </source>
</evidence>
<gene>
    <name evidence="6" type="ORF">I3842_08G118900</name>
</gene>
<keyword evidence="1" id="KW-0479">Metal-binding</keyword>
<dbReference type="InterPro" id="IPR010666">
    <property type="entry name" value="Znf_GRF"/>
</dbReference>